<accession>J9H2Z8</accession>
<name>J9H2Z8_9ZZZZ</name>
<dbReference type="EMBL" id="AMCI01000747">
    <property type="protein sequence ID" value="EJX07955.1"/>
    <property type="molecule type" value="Genomic_DNA"/>
</dbReference>
<evidence type="ECO:0000313" key="1">
    <source>
        <dbReference type="EMBL" id="EJX07955.1"/>
    </source>
</evidence>
<proteinExistence type="predicted"/>
<gene>
    <name evidence="1" type="ORF">EVA_03933</name>
</gene>
<organism evidence="1">
    <name type="scientific">gut metagenome</name>
    <dbReference type="NCBI Taxonomy" id="749906"/>
    <lineage>
        <taxon>unclassified sequences</taxon>
        <taxon>metagenomes</taxon>
        <taxon>organismal metagenomes</taxon>
    </lineage>
</organism>
<sequence>MCLPETSLNPIPHLPQAAMTSSKIDIYLQRTILYIKEKPPYIKCKEYWFHCFHSFQTIIVQ</sequence>
<reference evidence="1" key="1">
    <citation type="journal article" date="2012" name="PLoS ONE">
        <title>Gene sets for utilization of primary and secondary nutrition supplies in the distal gut of endangered iberian lynx.</title>
        <authorList>
            <person name="Alcaide M."/>
            <person name="Messina E."/>
            <person name="Richter M."/>
            <person name="Bargiela R."/>
            <person name="Peplies J."/>
            <person name="Huws S.A."/>
            <person name="Newbold C.J."/>
            <person name="Golyshin P.N."/>
            <person name="Simon M.A."/>
            <person name="Lopez G."/>
            <person name="Yakimov M.M."/>
            <person name="Ferrer M."/>
        </authorList>
    </citation>
    <scope>NUCLEOTIDE SEQUENCE</scope>
</reference>
<dbReference type="AlphaFoldDB" id="J9H2Z8"/>
<comment type="caution">
    <text evidence="1">The sequence shown here is derived from an EMBL/GenBank/DDBJ whole genome shotgun (WGS) entry which is preliminary data.</text>
</comment>
<protein>
    <submittedName>
        <fullName evidence="1">Uncharacterized protein</fullName>
    </submittedName>
</protein>